<protein>
    <submittedName>
        <fullName evidence="3">Exopolysaccharide biosynthesis protein</fullName>
    </submittedName>
</protein>
<dbReference type="Gene3D" id="2.60.120.430">
    <property type="entry name" value="Galactose-binding lectin"/>
    <property type="match status" value="1"/>
</dbReference>
<proteinExistence type="predicted"/>
<feature type="chain" id="PRO_5046582554" evidence="1">
    <location>
        <begin position="24"/>
        <end position="873"/>
    </location>
</feature>
<dbReference type="EMBL" id="JAGGKS010000006">
    <property type="protein sequence ID" value="MBP1926447.1"/>
    <property type="molecule type" value="Genomic_DNA"/>
</dbReference>
<accession>A0ABS4GFM4</accession>
<gene>
    <name evidence="3" type="ORF">J2Z76_002312</name>
</gene>
<comment type="caution">
    <text evidence="3">The sequence shown here is derived from an EMBL/GenBank/DDBJ whole genome shotgun (WGS) entry which is preliminary data.</text>
</comment>
<feature type="domain" description="Phosphodiester glycosidase" evidence="2">
    <location>
        <begin position="202"/>
        <end position="377"/>
    </location>
</feature>
<organism evidence="3 4">
    <name type="scientific">Sedimentibacter acidaminivorans</name>
    <dbReference type="NCBI Taxonomy" id="913099"/>
    <lineage>
        <taxon>Bacteria</taxon>
        <taxon>Bacillati</taxon>
        <taxon>Bacillota</taxon>
        <taxon>Tissierellia</taxon>
        <taxon>Sedimentibacter</taxon>
    </lineage>
</organism>
<keyword evidence="4" id="KW-1185">Reference proteome</keyword>
<reference evidence="3 4" key="1">
    <citation type="submission" date="2021-03" db="EMBL/GenBank/DDBJ databases">
        <title>Genomic Encyclopedia of Type Strains, Phase IV (KMG-IV): sequencing the most valuable type-strain genomes for metagenomic binning, comparative biology and taxonomic classification.</title>
        <authorList>
            <person name="Goeker M."/>
        </authorList>
    </citation>
    <scope>NUCLEOTIDE SEQUENCE [LARGE SCALE GENOMIC DNA]</scope>
    <source>
        <strain evidence="3 4">DSM 24004</strain>
    </source>
</reference>
<dbReference type="Pfam" id="PF09992">
    <property type="entry name" value="NAGPA"/>
    <property type="match status" value="1"/>
</dbReference>
<dbReference type="Proteomes" id="UP001519342">
    <property type="component" value="Unassembled WGS sequence"/>
</dbReference>
<evidence type="ECO:0000256" key="1">
    <source>
        <dbReference type="SAM" id="SignalP"/>
    </source>
</evidence>
<feature type="signal peptide" evidence="1">
    <location>
        <begin position="1"/>
        <end position="23"/>
    </location>
</feature>
<dbReference type="InterPro" id="IPR018711">
    <property type="entry name" value="NAGPA"/>
</dbReference>
<dbReference type="InterPro" id="IPR008979">
    <property type="entry name" value="Galactose-bd-like_sf"/>
</dbReference>
<dbReference type="PANTHER" id="PTHR40446">
    <property type="entry name" value="N-ACETYLGLUCOSAMINE-1-PHOSPHODIESTER ALPHA-N-ACETYLGLUCOSAMINIDASE"/>
    <property type="match status" value="1"/>
</dbReference>
<evidence type="ECO:0000259" key="2">
    <source>
        <dbReference type="Pfam" id="PF09992"/>
    </source>
</evidence>
<evidence type="ECO:0000313" key="4">
    <source>
        <dbReference type="Proteomes" id="UP001519342"/>
    </source>
</evidence>
<dbReference type="PANTHER" id="PTHR40446:SF2">
    <property type="entry name" value="N-ACETYLGLUCOSAMINE-1-PHOSPHODIESTER ALPHA-N-ACETYLGLUCOSAMINIDASE"/>
    <property type="match status" value="1"/>
</dbReference>
<sequence>MVMKKIAAFSVSLMLMFTSTALASNLYTVYDLSKETRLSSGITYENIEKFTSQGWMNINVIRANLTDEYTKVAPITSDKGVSNRTSLSSMLKSAGAVAGVNGDFFYMGDPTYTYGALIKEGKVITSPLPYSYGYPTISRLLDGTVNVSLWNPKITLYGTDSTAFDVVVYNKTSTLDYGPAVLTSDWNNMSVGYDGNKDIVEVVVVNNFVSEVRLNQPSTIIPRDGYIIASTNATTRQQLINSFVPGNPTSIDIQLDFNPDNIEWAVGGLNYLVKNGQVNDISDEVLGTHPRTCIGFNKDNTEMILVTIDGRNKDYVGVKQTELAQIMFSLGAYTAVNMDGGGSTTMGVDFLRNSNVTVVNIPSDGRERKIASGVGIFNTAPESNTVSSIKVAPSNNKVFNGTELQLDVLGYNDYFAQMDVDKSNIQYEVSPSNAGTIVNNVFIPKKSGKAIITAYYKDITNNVEIDVLDSPVALSFQTDELVLEYGETYELGDIVGIDKDGKTAIIPSNYIKYSYRNRIGKVENGVLTAGEISNTGAITATFGNAVKNIQVKVGYKMKTLNRFEELENLKLSLYPEVSDGSFEITKDYVKEGYNALKLNYDFTKMTDQSIAFVNFGENGEGIKLQDKPKGIGMWVYGDGKNHWLRCRITDVYGTQSKITFADEVNWTGWKWVTAKIPVGTAYPITLDNIYLAEINETQKDAGTIYIDNLRLMYEPNDKELNLKQETEFKDSLEVVKVTDYDEKLTISTDKSQIVSSNGNVINNNGKIIYFDGIITNGTMSASNTTMWNNIKSLSNFKDKVLVLSMNASFDTIKDQREVEVLNDILKKASANNKIYVIWKGDNALTSIENGIRYITYDDSFELGVVGDTVSYKN</sequence>
<name>A0ABS4GFM4_9FIRM</name>
<dbReference type="Gene3D" id="2.60.40.1080">
    <property type="match status" value="1"/>
</dbReference>
<dbReference type="RefSeq" id="WP_209512178.1">
    <property type="nucleotide sequence ID" value="NZ_JAGGKS010000006.1"/>
</dbReference>
<keyword evidence="1" id="KW-0732">Signal</keyword>
<dbReference type="SUPFAM" id="SSF49785">
    <property type="entry name" value="Galactose-binding domain-like"/>
    <property type="match status" value="1"/>
</dbReference>
<evidence type="ECO:0000313" key="3">
    <source>
        <dbReference type="EMBL" id="MBP1926447.1"/>
    </source>
</evidence>